<protein>
    <submittedName>
        <fullName evidence="2">Uncharacterized protein</fullName>
    </submittedName>
</protein>
<keyword evidence="3" id="KW-1185">Reference proteome</keyword>
<dbReference type="Proteomes" id="UP001328733">
    <property type="component" value="Unassembled WGS sequence"/>
</dbReference>
<reference evidence="2 3" key="1">
    <citation type="submission" date="2024-01" db="EMBL/GenBank/DDBJ databases">
        <title>Genomic insights into the taxonomy and metabolism of the cyanobacterium Pannus brasiliensis CCIBt3594.</title>
        <authorList>
            <person name="Machado M."/>
            <person name="Botero N.B."/>
            <person name="Andreote A.P.D."/>
            <person name="Feitosa A.M.T."/>
            <person name="Popin R."/>
            <person name="Sivonen K."/>
            <person name="Fiore M.F."/>
        </authorList>
    </citation>
    <scope>NUCLEOTIDE SEQUENCE [LARGE SCALE GENOMIC DNA]</scope>
    <source>
        <strain evidence="2 3">CCIBt3594</strain>
    </source>
</reference>
<feature type="region of interest" description="Disordered" evidence="1">
    <location>
        <begin position="15"/>
        <end position="56"/>
    </location>
</feature>
<sequence>MAYLNPTLPAEELVFRPGADFSGAVSGKNGGERPEFSETGRSGRNGGTDRRQNSLS</sequence>
<dbReference type="AlphaFoldDB" id="A0AAW9QZP3"/>
<evidence type="ECO:0000256" key="1">
    <source>
        <dbReference type="SAM" id="MobiDB-lite"/>
    </source>
</evidence>
<gene>
    <name evidence="2" type="ORF">V0288_20490</name>
</gene>
<evidence type="ECO:0000313" key="2">
    <source>
        <dbReference type="EMBL" id="MEG3439518.1"/>
    </source>
</evidence>
<feature type="compositionally biased region" description="Basic and acidic residues" evidence="1">
    <location>
        <begin position="47"/>
        <end position="56"/>
    </location>
</feature>
<comment type="caution">
    <text evidence="2">The sequence shown here is derived from an EMBL/GenBank/DDBJ whole genome shotgun (WGS) entry which is preliminary data.</text>
</comment>
<dbReference type="EMBL" id="JBAFSM010000051">
    <property type="protein sequence ID" value="MEG3439518.1"/>
    <property type="molecule type" value="Genomic_DNA"/>
</dbReference>
<accession>A0AAW9QZP3</accession>
<name>A0AAW9QZP3_9CHRO</name>
<evidence type="ECO:0000313" key="3">
    <source>
        <dbReference type="Proteomes" id="UP001328733"/>
    </source>
</evidence>
<organism evidence="2 3">
    <name type="scientific">Pannus brasiliensis CCIBt3594</name>
    <dbReference type="NCBI Taxonomy" id="1427578"/>
    <lineage>
        <taxon>Bacteria</taxon>
        <taxon>Bacillati</taxon>
        <taxon>Cyanobacteriota</taxon>
        <taxon>Cyanophyceae</taxon>
        <taxon>Oscillatoriophycideae</taxon>
        <taxon>Chroococcales</taxon>
        <taxon>Microcystaceae</taxon>
        <taxon>Pannus</taxon>
    </lineage>
</organism>
<proteinExistence type="predicted"/>